<accession>A0A292YKC0</accession>
<protein>
    <recommendedName>
        <fullName evidence="4">DUF1189 domain-containing protein</fullName>
    </recommendedName>
</protein>
<evidence type="ECO:0000256" key="1">
    <source>
        <dbReference type="SAM" id="Phobius"/>
    </source>
</evidence>
<feature type="transmembrane region" description="Helical" evidence="1">
    <location>
        <begin position="198"/>
        <end position="217"/>
    </location>
</feature>
<evidence type="ECO:0000313" key="2">
    <source>
        <dbReference type="EMBL" id="GAX89361.1"/>
    </source>
</evidence>
<keyword evidence="1" id="KW-0472">Membrane</keyword>
<comment type="caution">
    <text evidence="2">The sequence shown here is derived from an EMBL/GenBank/DDBJ whole genome shotgun (WGS) entry which is preliminary data.</text>
</comment>
<evidence type="ECO:0008006" key="4">
    <source>
        <dbReference type="Google" id="ProtNLM"/>
    </source>
</evidence>
<dbReference type="RefSeq" id="WP_096181056.1">
    <property type="nucleotide sequence ID" value="NZ_BDUF01000020.1"/>
</dbReference>
<feature type="transmembrane region" description="Helical" evidence="1">
    <location>
        <begin position="223"/>
        <end position="240"/>
    </location>
</feature>
<feature type="transmembrane region" description="Helical" evidence="1">
    <location>
        <begin position="160"/>
        <end position="186"/>
    </location>
</feature>
<evidence type="ECO:0000313" key="3">
    <source>
        <dbReference type="Proteomes" id="UP000217785"/>
    </source>
</evidence>
<dbReference type="Pfam" id="PF06691">
    <property type="entry name" value="DUF1189"/>
    <property type="match status" value="1"/>
</dbReference>
<dbReference type="InterPro" id="IPR009574">
    <property type="entry name" value="DUF1189"/>
</dbReference>
<keyword evidence="1" id="KW-1133">Transmembrane helix</keyword>
<gene>
    <name evidence="2" type="ORF">EFBL_0979</name>
</gene>
<keyword evidence="3" id="KW-1185">Reference proteome</keyword>
<dbReference type="AlphaFoldDB" id="A0A292YKC0"/>
<dbReference type="OrthoDB" id="1903376at2"/>
<dbReference type="EMBL" id="BDUF01000020">
    <property type="protein sequence ID" value="GAX89361.1"/>
    <property type="molecule type" value="Genomic_DNA"/>
</dbReference>
<dbReference type="Proteomes" id="UP000217785">
    <property type="component" value="Unassembled WGS sequence"/>
</dbReference>
<reference evidence="3" key="1">
    <citation type="submission" date="2017-07" db="EMBL/GenBank/DDBJ databases">
        <title>Draft genome sequence of Effusibacillus lacus strain skLN1.</title>
        <authorList>
            <person name="Watanabe M."/>
            <person name="Kojima H."/>
            <person name="Fukui M."/>
        </authorList>
    </citation>
    <scope>NUCLEOTIDE SEQUENCE [LARGE SCALE GENOMIC DNA]</scope>
    <source>
        <strain evidence="3">skLN1</strain>
    </source>
</reference>
<organism evidence="2 3">
    <name type="scientific">Effusibacillus lacus</name>
    <dbReference type="NCBI Taxonomy" id="1348429"/>
    <lineage>
        <taxon>Bacteria</taxon>
        <taxon>Bacillati</taxon>
        <taxon>Bacillota</taxon>
        <taxon>Bacilli</taxon>
        <taxon>Bacillales</taxon>
        <taxon>Alicyclobacillaceae</taxon>
        <taxon>Effusibacillus</taxon>
    </lineage>
</organism>
<keyword evidence="1" id="KW-0812">Transmembrane</keyword>
<proteinExistence type="predicted"/>
<sequence>MFETIWHSIRKPSGYKQLAQKKFWRLLLTLLAFFGIVTAVHGYVLASAMNPFLTFMEQEFRQKMPPFTYDGTQLQVNAATPLTLSQQNGYQVVVDVTSPFPKDTINKLNSGVVVGKTDLYIIDRGVPQSFSYRQLMLPPLTKDDVVTGIPLLRPLFYVGLVIWAFFMVFWSFLQITLFSFVAMLAGSLRRVRLHYRDAWLVAAFAFIPASLIGILNLYLQSPYVGLAFWIAVFTYIYHGAGSFRERIDVE</sequence>
<name>A0A292YKC0_9BACL</name>